<dbReference type="PANTHER" id="PTHR43280">
    <property type="entry name" value="ARAC-FAMILY TRANSCRIPTIONAL REGULATOR"/>
    <property type="match status" value="1"/>
</dbReference>
<gene>
    <name evidence="6" type="ORF">D0511_05120</name>
</gene>
<dbReference type="AlphaFoldDB" id="A0AAD0W2Y8"/>
<protein>
    <submittedName>
        <fullName evidence="6">AraC family transcriptional regulator</fullName>
    </submittedName>
</protein>
<dbReference type="SUPFAM" id="SSF46689">
    <property type="entry name" value="Homeodomain-like"/>
    <property type="match status" value="1"/>
</dbReference>
<evidence type="ECO:0000256" key="2">
    <source>
        <dbReference type="ARBA" id="ARBA00023125"/>
    </source>
</evidence>
<dbReference type="Gene3D" id="1.10.10.60">
    <property type="entry name" value="Homeodomain-like"/>
    <property type="match status" value="1"/>
</dbReference>
<dbReference type="Pfam" id="PF12833">
    <property type="entry name" value="HTH_18"/>
    <property type="match status" value="1"/>
</dbReference>
<feature type="transmembrane region" description="Helical" evidence="4">
    <location>
        <begin position="220"/>
        <end position="239"/>
    </location>
</feature>
<dbReference type="SMART" id="SM00342">
    <property type="entry name" value="HTH_ARAC"/>
    <property type="match status" value="1"/>
</dbReference>
<feature type="transmembrane region" description="Helical" evidence="4">
    <location>
        <begin position="118"/>
        <end position="137"/>
    </location>
</feature>
<evidence type="ECO:0000256" key="1">
    <source>
        <dbReference type="ARBA" id="ARBA00023015"/>
    </source>
</evidence>
<accession>A0AAD0W2Y8</accession>
<dbReference type="InterPro" id="IPR009057">
    <property type="entry name" value="Homeodomain-like_sf"/>
</dbReference>
<evidence type="ECO:0000256" key="4">
    <source>
        <dbReference type="SAM" id="Phobius"/>
    </source>
</evidence>
<feature type="domain" description="HTH araC/xylS-type" evidence="5">
    <location>
        <begin position="283"/>
        <end position="375"/>
    </location>
</feature>
<keyword evidence="2" id="KW-0238">DNA-binding</keyword>
<dbReference type="EMBL" id="CP031761">
    <property type="protein sequence ID" value="AXR01519.1"/>
    <property type="molecule type" value="Genomic_DNA"/>
</dbReference>
<sequence>MVIYKVNLNAFGVAVRVSVSINIPSTTMTIENYYLLLLSLCCTLVVAQLFVKEKKAAHLLFALVCGSIALATTKKLTQDSLNGYQYLIGMVACVTCNGFWLLARALFREKHAILKRHVVFAIAIAALVIWRQGYLFIDSQLHMTASGFVEWLNIAAYELTLLLSSSVLMLAFWEGCRGFSQSQGQEKAQRVLFLSAYFICVAGTKLVENRFANNREVQEWAVTSAAILIILTAQVLLYWRFSSQRTITSSVRLIESNEPTQTEDDIALQQQVEHFLIKQKGFLKEGLKVADLAQQFNEPEYKISRVIRQNLQARNFSQLVNEMRVEYAKVLLQDPAKQHWPVLVVGLESGFASVGPFTRAFKIATGTTPNQFRKQNNQTQVLREAQDQQA</sequence>
<dbReference type="Proteomes" id="UP000258102">
    <property type="component" value="Chromosome 1"/>
</dbReference>
<dbReference type="GO" id="GO:0003700">
    <property type="term" value="F:DNA-binding transcription factor activity"/>
    <property type="evidence" value="ECO:0007669"/>
    <property type="project" value="InterPro"/>
</dbReference>
<feature type="transmembrane region" description="Helical" evidence="4">
    <location>
        <begin position="149"/>
        <end position="171"/>
    </location>
</feature>
<keyword evidence="3" id="KW-0804">Transcription</keyword>
<keyword evidence="4" id="KW-0812">Transmembrane</keyword>
<reference evidence="6 7" key="1">
    <citation type="submission" date="2018-08" db="EMBL/GenBank/DDBJ databases">
        <title>Whole Genome Sequences of Two Pseudoalteromonas piscicida Strains, DE1-A and DE2-A, which Exhibit Strong Antibacterial Activity against Vibrio vulnificus.</title>
        <authorList>
            <person name="Richards G.P."/>
            <person name="Needleman D.S."/>
            <person name="Watson M.A."/>
            <person name="Polson S.W."/>
        </authorList>
    </citation>
    <scope>NUCLEOTIDE SEQUENCE [LARGE SCALE GENOMIC DNA]</scope>
    <source>
        <strain evidence="6 7">DE2-A</strain>
    </source>
</reference>
<proteinExistence type="predicted"/>
<dbReference type="InterPro" id="IPR018060">
    <property type="entry name" value="HTH_AraC"/>
</dbReference>
<feature type="transmembrane region" description="Helical" evidence="4">
    <location>
        <begin position="56"/>
        <end position="72"/>
    </location>
</feature>
<organism evidence="6 7">
    <name type="scientific">Pseudoalteromonas piscicida</name>
    <dbReference type="NCBI Taxonomy" id="43662"/>
    <lineage>
        <taxon>Bacteria</taxon>
        <taxon>Pseudomonadati</taxon>
        <taxon>Pseudomonadota</taxon>
        <taxon>Gammaproteobacteria</taxon>
        <taxon>Alteromonadales</taxon>
        <taxon>Pseudoalteromonadaceae</taxon>
        <taxon>Pseudoalteromonas</taxon>
    </lineage>
</organism>
<evidence type="ECO:0000313" key="6">
    <source>
        <dbReference type="EMBL" id="AXR01519.1"/>
    </source>
</evidence>
<feature type="transmembrane region" description="Helical" evidence="4">
    <location>
        <begin position="33"/>
        <end position="51"/>
    </location>
</feature>
<keyword evidence="4" id="KW-0472">Membrane</keyword>
<name>A0AAD0W2Y8_PSEO7</name>
<evidence type="ECO:0000259" key="5">
    <source>
        <dbReference type="PROSITE" id="PS01124"/>
    </source>
</evidence>
<keyword evidence="1" id="KW-0805">Transcription regulation</keyword>
<evidence type="ECO:0000256" key="3">
    <source>
        <dbReference type="ARBA" id="ARBA00023163"/>
    </source>
</evidence>
<dbReference type="GO" id="GO:0043565">
    <property type="term" value="F:sequence-specific DNA binding"/>
    <property type="evidence" value="ECO:0007669"/>
    <property type="project" value="InterPro"/>
</dbReference>
<keyword evidence="4" id="KW-1133">Transmembrane helix</keyword>
<dbReference type="PROSITE" id="PS01124">
    <property type="entry name" value="HTH_ARAC_FAMILY_2"/>
    <property type="match status" value="1"/>
</dbReference>
<feature type="transmembrane region" description="Helical" evidence="4">
    <location>
        <begin position="191"/>
        <end position="208"/>
    </location>
</feature>
<dbReference type="PANTHER" id="PTHR43280:SF29">
    <property type="entry name" value="ARAC-FAMILY TRANSCRIPTIONAL REGULATOR"/>
    <property type="match status" value="1"/>
</dbReference>
<dbReference type="KEGG" id="ppis:B1L02_12610"/>
<feature type="transmembrane region" description="Helical" evidence="4">
    <location>
        <begin position="84"/>
        <end position="106"/>
    </location>
</feature>
<evidence type="ECO:0000313" key="7">
    <source>
        <dbReference type="Proteomes" id="UP000258102"/>
    </source>
</evidence>